<dbReference type="InterPro" id="IPR004104">
    <property type="entry name" value="Gfo/Idh/MocA-like_OxRdtase_C"/>
</dbReference>
<evidence type="ECO:0000256" key="1">
    <source>
        <dbReference type="ARBA" id="ARBA00010928"/>
    </source>
</evidence>
<gene>
    <name evidence="5" type="ORF">GCM10009744_04220</name>
</gene>
<name>A0ABN2EZY4_9ACTN</name>
<keyword evidence="6" id="KW-1185">Reference proteome</keyword>
<dbReference type="InterPro" id="IPR036291">
    <property type="entry name" value="NAD(P)-bd_dom_sf"/>
</dbReference>
<dbReference type="Gene3D" id="3.40.50.720">
    <property type="entry name" value="NAD(P)-binding Rossmann-like Domain"/>
    <property type="match status" value="1"/>
</dbReference>
<evidence type="ECO:0000256" key="2">
    <source>
        <dbReference type="SAM" id="MobiDB-lite"/>
    </source>
</evidence>
<dbReference type="SUPFAM" id="SSF55347">
    <property type="entry name" value="Glyceraldehyde-3-phosphate dehydrogenase-like, C-terminal domain"/>
    <property type="match status" value="1"/>
</dbReference>
<evidence type="ECO:0000313" key="5">
    <source>
        <dbReference type="EMBL" id="GAA1620545.1"/>
    </source>
</evidence>
<comment type="similarity">
    <text evidence="1">Belongs to the Gfo/Idh/MocA family.</text>
</comment>
<evidence type="ECO:0000313" key="6">
    <source>
        <dbReference type="Proteomes" id="UP001501319"/>
    </source>
</evidence>
<proteinExistence type="inferred from homology"/>
<evidence type="ECO:0000259" key="3">
    <source>
        <dbReference type="Pfam" id="PF01408"/>
    </source>
</evidence>
<dbReference type="EMBL" id="BAAANE010000002">
    <property type="protein sequence ID" value="GAA1620545.1"/>
    <property type="molecule type" value="Genomic_DNA"/>
</dbReference>
<evidence type="ECO:0000259" key="4">
    <source>
        <dbReference type="Pfam" id="PF02894"/>
    </source>
</evidence>
<dbReference type="SUPFAM" id="SSF51735">
    <property type="entry name" value="NAD(P)-binding Rossmann-fold domains"/>
    <property type="match status" value="1"/>
</dbReference>
<feature type="region of interest" description="Disordered" evidence="2">
    <location>
        <begin position="396"/>
        <end position="428"/>
    </location>
</feature>
<dbReference type="InterPro" id="IPR000683">
    <property type="entry name" value="Gfo/Idh/MocA-like_OxRdtase_N"/>
</dbReference>
<comment type="caution">
    <text evidence="5">The sequence shown here is derived from an EMBL/GenBank/DDBJ whole genome shotgun (WGS) entry which is preliminary data.</text>
</comment>
<dbReference type="PANTHER" id="PTHR43377:SF2">
    <property type="entry name" value="BINDING ROSSMANN FOLD OXIDOREDUCTASE, PUTATIVE (AFU_ORTHOLOGUE AFUA_4G00560)-RELATED"/>
    <property type="match status" value="1"/>
</dbReference>
<dbReference type="InterPro" id="IPR051450">
    <property type="entry name" value="Gfo/Idh/MocA_Oxidoreductases"/>
</dbReference>
<accession>A0ABN2EZY4</accession>
<organism evidence="5 6">
    <name type="scientific">Kribbella alba</name>
    <dbReference type="NCBI Taxonomy" id="190197"/>
    <lineage>
        <taxon>Bacteria</taxon>
        <taxon>Bacillati</taxon>
        <taxon>Actinomycetota</taxon>
        <taxon>Actinomycetes</taxon>
        <taxon>Propionibacteriales</taxon>
        <taxon>Kribbellaceae</taxon>
        <taxon>Kribbella</taxon>
    </lineage>
</organism>
<dbReference type="Pfam" id="PF02894">
    <property type="entry name" value="GFO_IDH_MocA_C"/>
    <property type="match status" value="1"/>
</dbReference>
<dbReference type="PANTHER" id="PTHR43377">
    <property type="entry name" value="BILIVERDIN REDUCTASE A"/>
    <property type="match status" value="1"/>
</dbReference>
<dbReference type="Proteomes" id="UP001501319">
    <property type="component" value="Unassembled WGS sequence"/>
</dbReference>
<feature type="domain" description="Gfo/Idh/MocA-like oxidoreductase N-terminal" evidence="3">
    <location>
        <begin position="28"/>
        <end position="155"/>
    </location>
</feature>
<reference evidence="5 6" key="1">
    <citation type="journal article" date="2019" name="Int. J. Syst. Evol. Microbiol.">
        <title>The Global Catalogue of Microorganisms (GCM) 10K type strain sequencing project: providing services to taxonomists for standard genome sequencing and annotation.</title>
        <authorList>
            <consortium name="The Broad Institute Genomics Platform"/>
            <consortium name="The Broad Institute Genome Sequencing Center for Infectious Disease"/>
            <person name="Wu L."/>
            <person name="Ma J."/>
        </authorList>
    </citation>
    <scope>NUCLEOTIDE SEQUENCE [LARGE SCALE GENOMIC DNA]</scope>
    <source>
        <strain evidence="5 6">JCM 14306</strain>
    </source>
</reference>
<dbReference type="Pfam" id="PF01408">
    <property type="entry name" value="GFO_IDH_MocA"/>
    <property type="match status" value="1"/>
</dbReference>
<dbReference type="Gene3D" id="3.30.360.10">
    <property type="entry name" value="Dihydrodipicolinate Reductase, domain 2"/>
    <property type="match status" value="1"/>
</dbReference>
<protein>
    <submittedName>
        <fullName evidence="5">Gfo/Idh/MocA family oxidoreductase</fullName>
    </submittedName>
</protein>
<feature type="domain" description="Gfo/Idh/MocA-like oxidoreductase C-terminal" evidence="4">
    <location>
        <begin position="168"/>
        <end position="453"/>
    </location>
</feature>
<sequence length="460" mass="50913">MRANVIELQTFAVSEGALVPTANEARRRYAVVGLGARAQTFVDALAGPYADRAELVGFCDVNQTRIAVHNRWIAERYGYAAVPQYEAGDFGRMLEEQRVDVVVVTSMDRTHDDYIVAALEAGLDVVTEKPMTMDPVRCRRILDAAEKSSGSVRVAFNYRYNPVHEKVREVLASGAIGDIGSVHFEWLLDVRHGADYFRRWHRDKANAGGLMVHKATHHFDLVNWWIDSEPVKVYADGKLFFYGDENGKRRGLARDYDRADGSAEAKDDPFAIKLAASEKLRELYLEAEHEDGYHRDQNVFAPGITIEDDMAVLVRYSSGASLSYHLTAYSPWEGYRIGFNGSAGRLELLVRENTFATPAEEQEHSTAVQHGDAKPGETEALLTIHPLWEPPQTLLHHELGQGHGGGDARLLESLFGDGDEDPLGRSADHHDGARSLLVGLAANQSFETGQAVDVSALLAQ</sequence>